<sequence>MTRRTLIVDFDGTACVGDAPALDYAAALDPLAEGLDLLRRVQSWLEDPHATAGADEDLRHADDVYQAAWAIAQAADIHPQRISEVYLASRARLSAGELHAERAPGLEDLSAAVRDAGGRIVLVTNAPREGLDQILDRLEMTHLFDHVVGDAGKPAGLGHIIAEVAGVDGGDSVASIGDIWRNDLEPVRALGGRTGLIDRFALRRGPADWSAPSLDGLVPAVAAWARGL</sequence>
<dbReference type="Gene3D" id="3.40.50.1000">
    <property type="entry name" value="HAD superfamily/HAD-like"/>
    <property type="match status" value="1"/>
</dbReference>
<dbReference type="InterPro" id="IPR023214">
    <property type="entry name" value="HAD_sf"/>
</dbReference>
<accession>A0A7X0KU88</accession>
<proteinExistence type="predicted"/>
<name>A0A7X0KU88_9MICO</name>
<dbReference type="Pfam" id="PF00702">
    <property type="entry name" value="Hydrolase"/>
    <property type="match status" value="1"/>
</dbReference>
<dbReference type="RefSeq" id="WP_184750112.1">
    <property type="nucleotide sequence ID" value="NZ_BAAAJR010000003.1"/>
</dbReference>
<reference evidence="1 2" key="1">
    <citation type="submission" date="2020-08" db="EMBL/GenBank/DDBJ databases">
        <title>Sequencing the genomes of 1000 actinobacteria strains.</title>
        <authorList>
            <person name="Klenk H.-P."/>
        </authorList>
    </citation>
    <scope>NUCLEOTIDE SEQUENCE [LARGE SCALE GENOMIC DNA]</scope>
    <source>
        <strain evidence="1 2">DSM 12511</strain>
    </source>
</reference>
<evidence type="ECO:0000313" key="2">
    <source>
        <dbReference type="Proteomes" id="UP000537775"/>
    </source>
</evidence>
<dbReference type="AlphaFoldDB" id="A0A7X0KU88"/>
<evidence type="ECO:0000313" key="1">
    <source>
        <dbReference type="EMBL" id="MBB6390916.1"/>
    </source>
</evidence>
<dbReference type="SUPFAM" id="SSF56784">
    <property type="entry name" value="HAD-like"/>
    <property type="match status" value="1"/>
</dbReference>
<keyword evidence="1" id="KW-0378">Hydrolase</keyword>
<dbReference type="Proteomes" id="UP000537775">
    <property type="component" value="Unassembled WGS sequence"/>
</dbReference>
<dbReference type="CDD" id="cd01427">
    <property type="entry name" value="HAD_like"/>
    <property type="match status" value="1"/>
</dbReference>
<organism evidence="1 2">
    <name type="scientific">Microbacterium thalassium</name>
    <dbReference type="NCBI Taxonomy" id="362649"/>
    <lineage>
        <taxon>Bacteria</taxon>
        <taxon>Bacillati</taxon>
        <taxon>Actinomycetota</taxon>
        <taxon>Actinomycetes</taxon>
        <taxon>Micrococcales</taxon>
        <taxon>Microbacteriaceae</taxon>
        <taxon>Microbacterium</taxon>
    </lineage>
</organism>
<comment type="caution">
    <text evidence="1">The sequence shown here is derived from an EMBL/GenBank/DDBJ whole genome shotgun (WGS) entry which is preliminary data.</text>
</comment>
<dbReference type="EMBL" id="JACHML010000001">
    <property type="protein sequence ID" value="MBB6390916.1"/>
    <property type="molecule type" value="Genomic_DNA"/>
</dbReference>
<gene>
    <name evidence="1" type="ORF">HD594_001229</name>
</gene>
<keyword evidence="2" id="KW-1185">Reference proteome</keyword>
<dbReference type="InterPro" id="IPR036412">
    <property type="entry name" value="HAD-like_sf"/>
</dbReference>
<dbReference type="GO" id="GO:0016787">
    <property type="term" value="F:hydrolase activity"/>
    <property type="evidence" value="ECO:0007669"/>
    <property type="project" value="UniProtKB-KW"/>
</dbReference>
<protein>
    <submittedName>
        <fullName evidence="1">Phosphoglycolate phosphatase-like HAD superfamily hydrolase</fullName>
    </submittedName>
</protein>